<dbReference type="PANTHER" id="PTHR19375">
    <property type="entry name" value="HEAT SHOCK PROTEIN 70KDA"/>
    <property type="match status" value="1"/>
</dbReference>
<evidence type="ECO:0000256" key="2">
    <source>
        <dbReference type="ARBA" id="ARBA00022840"/>
    </source>
</evidence>
<dbReference type="InterPro" id="IPR013126">
    <property type="entry name" value="Hsp_70_fam"/>
</dbReference>
<dbReference type="RefSeq" id="YP_010087860.1">
    <property type="nucleotide sequence ID" value="NC_055599.1"/>
</dbReference>
<dbReference type="InterPro" id="IPR029047">
    <property type="entry name" value="HSP70_peptide-bd_sf"/>
</dbReference>
<dbReference type="EMBL" id="MN548734">
    <property type="protein sequence ID" value="QGA73177.1"/>
    <property type="molecule type" value="Genomic_RNA"/>
</dbReference>
<evidence type="ECO:0000256" key="3">
    <source>
        <dbReference type="RuleBase" id="RU003322"/>
    </source>
</evidence>
<evidence type="ECO:0000313" key="5">
    <source>
        <dbReference type="Proteomes" id="UP000676981"/>
    </source>
</evidence>
<proteinExistence type="inferred from homology"/>
<reference evidence="4" key="1">
    <citation type="submission" date="2019-10" db="EMBL/GenBank/DDBJ databases">
        <title>Genomic characterization of a novel velarivirus Malus domestica virus A (MdoVA) infecting apple.</title>
        <authorList>
            <person name="Koloniuk I."/>
            <person name="Pribylova J."/>
            <person name="Franova J."/>
            <person name="Spak J."/>
        </authorList>
    </citation>
    <scope>NUCLEOTIDE SEQUENCE</scope>
    <source>
        <strain evidence="4">J1</strain>
    </source>
</reference>
<dbReference type="SUPFAM" id="SSF100920">
    <property type="entry name" value="Heat shock protein 70kD (HSP70), peptide-binding domain"/>
    <property type="match status" value="1"/>
</dbReference>
<comment type="similarity">
    <text evidence="3">Belongs to the heat shock protein 70 family.</text>
</comment>
<sequence>MNVKAGLDFGTTFSTISSLVGSEFKELWLDKSPFIPSVLSIFDGDKVLVGEMAKNVKNFSKSYTTFYDLKRWVGVSQRNFEKLKNKINPVYKCEFKENDCYITGVGTAVRTLPVKTIINNYIKILVNLFEDQHNCKIVVLNVSVPADYTTRQRVYMRTILDNLNIKVERMVNEPSAAALYSTFKNAEYENFVIFDFGGGTFDISYVKRDGNKVMIVDTCGDLFLGGRDIDREISRYIFSRFGFKPAELLISNLKEDTTNSKSTKFNILSEDLVVKTIDFDKRILDELVAPYSLRALMMLDSIITRNGITKCVVCMVGGSSLLDKVYDDVQKFCKAYDFDIVRDKNLRLSVSYGCTALHAMSDDKDFLYIDVNSHSLIDFGVHMRPEIIVRKPMPIPYTHIVDRRNDLSFETSVVVLEGDSPCMLDNDLIYSAGFSTTDVSKINEGYRLMYTLDVEGNVSVKLSDKTGQVERELTSSIDHSFKVVPLELEQVQLSTSQKYSALVSMSRYYGVNEVLHKCNVLLPFTIKNIVSINGGFDRLFDFVRSRIGRFSSGSSRESESV</sequence>
<evidence type="ECO:0000256" key="1">
    <source>
        <dbReference type="ARBA" id="ARBA00022741"/>
    </source>
</evidence>
<dbReference type="Proteomes" id="UP000676981">
    <property type="component" value="Segment"/>
</dbReference>
<protein>
    <submittedName>
        <fullName evidence="4">HSP70h</fullName>
    </submittedName>
</protein>
<dbReference type="Pfam" id="PF00012">
    <property type="entry name" value="HSP70"/>
    <property type="match status" value="1"/>
</dbReference>
<dbReference type="SUPFAM" id="SSF53067">
    <property type="entry name" value="Actin-like ATPase domain"/>
    <property type="match status" value="2"/>
</dbReference>
<dbReference type="Gene3D" id="3.30.420.40">
    <property type="match status" value="2"/>
</dbReference>
<dbReference type="GeneID" id="65103189"/>
<organism evidence="4 5">
    <name type="scientific">Malus domestica virus A</name>
    <dbReference type="NCBI Taxonomy" id="2664236"/>
    <lineage>
        <taxon>Viruses</taxon>
        <taxon>Riboviria</taxon>
        <taxon>Orthornavirae</taxon>
        <taxon>Kitrinoviricota</taxon>
        <taxon>Alsuviricetes</taxon>
        <taxon>Martellivirales</taxon>
        <taxon>Closteroviridae</taxon>
        <taxon>Velarivirus</taxon>
        <taxon>Velarivirus alphamali</taxon>
    </lineage>
</organism>
<keyword evidence="2 3" id="KW-0067">ATP-binding</keyword>
<keyword evidence="1 3" id="KW-0547">Nucleotide-binding</keyword>
<evidence type="ECO:0000313" key="4">
    <source>
        <dbReference type="EMBL" id="QGA73177.1"/>
    </source>
</evidence>
<dbReference type="GO" id="GO:0140662">
    <property type="term" value="F:ATP-dependent protein folding chaperone"/>
    <property type="evidence" value="ECO:0007669"/>
    <property type="project" value="InterPro"/>
</dbReference>
<dbReference type="InterPro" id="IPR043129">
    <property type="entry name" value="ATPase_NBD"/>
</dbReference>
<dbReference type="Gene3D" id="3.90.640.10">
    <property type="entry name" value="Actin, Chain A, domain 4"/>
    <property type="match status" value="1"/>
</dbReference>
<keyword evidence="5" id="KW-1185">Reference proteome</keyword>
<accession>A0A5Q0TYQ6</accession>
<dbReference type="KEGG" id="vg:65103189"/>
<name>A0A5Q0TYQ6_9CLOS</name>
<dbReference type="GO" id="GO:0005524">
    <property type="term" value="F:ATP binding"/>
    <property type="evidence" value="ECO:0007669"/>
    <property type="project" value="UniProtKB-KW"/>
</dbReference>